<reference evidence="2 3" key="1">
    <citation type="submission" date="2018-12" db="EMBL/GenBank/DDBJ databases">
        <title>Venturia inaequalis Genome Resource.</title>
        <authorList>
            <person name="Lichtner F.J."/>
        </authorList>
    </citation>
    <scope>NUCLEOTIDE SEQUENCE [LARGE SCALE GENOMIC DNA]</scope>
    <source>
        <strain evidence="2 3">120213</strain>
    </source>
</reference>
<dbReference type="Proteomes" id="UP000447873">
    <property type="component" value="Unassembled WGS sequence"/>
</dbReference>
<protein>
    <submittedName>
        <fullName evidence="2">Uncharacterized protein</fullName>
    </submittedName>
</protein>
<feature type="compositionally biased region" description="Polar residues" evidence="1">
    <location>
        <begin position="79"/>
        <end position="89"/>
    </location>
</feature>
<gene>
    <name evidence="2" type="ORF">EG328_001479</name>
</gene>
<proteinExistence type="predicted"/>
<name>A0A8H3Z080_VENIN</name>
<organism evidence="2 3">
    <name type="scientific">Venturia inaequalis</name>
    <name type="common">Apple scab fungus</name>
    <dbReference type="NCBI Taxonomy" id="5025"/>
    <lineage>
        <taxon>Eukaryota</taxon>
        <taxon>Fungi</taxon>
        <taxon>Dikarya</taxon>
        <taxon>Ascomycota</taxon>
        <taxon>Pezizomycotina</taxon>
        <taxon>Dothideomycetes</taxon>
        <taxon>Pleosporomycetidae</taxon>
        <taxon>Venturiales</taxon>
        <taxon>Venturiaceae</taxon>
        <taxon>Venturia</taxon>
    </lineage>
</organism>
<comment type="caution">
    <text evidence="2">The sequence shown here is derived from an EMBL/GenBank/DDBJ whole genome shotgun (WGS) entry which is preliminary data.</text>
</comment>
<dbReference type="EMBL" id="WNWS01000136">
    <property type="protein sequence ID" value="KAE9978398.1"/>
    <property type="molecule type" value="Genomic_DNA"/>
</dbReference>
<evidence type="ECO:0000313" key="3">
    <source>
        <dbReference type="Proteomes" id="UP000447873"/>
    </source>
</evidence>
<sequence>MASGSDSRRKTGVFGLGKMLGSISTLRHLSDCMCGKGKCKRNSYNRQENKHPENLAATDTDEEEEEDTLSTSSTSSSTIQNPNHGTMTPRQSAAVINELKQQQQRSHDKIVRLVNEIAQQKASWEMLYSRTRSLSESLGKSLAVNDRIANAYHAQSARVASLSCQLQKVREEMGTCTNGITGQNEDLRAENEALCRRVKELGVQDLGSEKMWLEEEVLNQGAKAAFLQDAIKGLRSDCKKLVNTVRAHGWRPVVELPEGNAEVDKLEKELGDHKITCAFLGSESEERDLQIELLIRNDIVEELEREIDGLRFERDKMRDNIIMDVDLRIAMEIDLYASSGPGPKLQE</sequence>
<feature type="compositionally biased region" description="Acidic residues" evidence="1">
    <location>
        <begin position="59"/>
        <end position="68"/>
    </location>
</feature>
<accession>A0A8H3Z080</accession>
<feature type="region of interest" description="Disordered" evidence="1">
    <location>
        <begin position="42"/>
        <end position="89"/>
    </location>
</feature>
<feature type="compositionally biased region" description="Low complexity" evidence="1">
    <location>
        <begin position="69"/>
        <end position="78"/>
    </location>
</feature>
<evidence type="ECO:0000256" key="1">
    <source>
        <dbReference type="SAM" id="MobiDB-lite"/>
    </source>
</evidence>
<evidence type="ECO:0000313" key="2">
    <source>
        <dbReference type="EMBL" id="KAE9978398.1"/>
    </source>
</evidence>
<dbReference type="AlphaFoldDB" id="A0A8H3Z080"/>